<feature type="region of interest" description="Disordered" evidence="1">
    <location>
        <begin position="115"/>
        <end position="148"/>
    </location>
</feature>
<feature type="region of interest" description="Disordered" evidence="1">
    <location>
        <begin position="269"/>
        <end position="289"/>
    </location>
</feature>
<feature type="region of interest" description="Disordered" evidence="1">
    <location>
        <begin position="171"/>
        <end position="198"/>
    </location>
</feature>
<evidence type="ECO:0000313" key="2">
    <source>
        <dbReference type="EMBL" id="TWG20522.1"/>
    </source>
</evidence>
<feature type="compositionally biased region" description="Low complexity" evidence="1">
    <location>
        <begin position="39"/>
        <end position="60"/>
    </location>
</feature>
<dbReference type="AlphaFoldDB" id="A0A561W9H5"/>
<accession>A0A561W9H5</accession>
<feature type="region of interest" description="Disordered" evidence="1">
    <location>
        <begin position="213"/>
        <end position="250"/>
    </location>
</feature>
<name>A0A561W9H5_ACTTI</name>
<feature type="compositionally biased region" description="Gly residues" evidence="1">
    <location>
        <begin position="136"/>
        <end position="146"/>
    </location>
</feature>
<dbReference type="EMBL" id="VIWY01000003">
    <property type="protein sequence ID" value="TWG20522.1"/>
    <property type="molecule type" value="Genomic_DNA"/>
</dbReference>
<comment type="caution">
    <text evidence="2">The sequence shown here is derived from an EMBL/GenBank/DDBJ whole genome shotgun (WGS) entry which is preliminary data.</text>
</comment>
<protein>
    <submittedName>
        <fullName evidence="2">Uncharacterized protein</fullName>
    </submittedName>
</protein>
<feature type="compositionally biased region" description="Gly residues" evidence="1">
    <location>
        <begin position="61"/>
        <end position="83"/>
    </location>
</feature>
<feature type="region of interest" description="Disordered" evidence="1">
    <location>
        <begin position="35"/>
        <end position="88"/>
    </location>
</feature>
<sequence length="289" mass="29130">MPGIPARRAAVEAPGLRARVPGRWAVRCGRLAARRGGRARVPGGAAWSGGRAAGRQRPGAELGGRGPGAELGGKRPGAAGRQGAGCSARARPVGCLPRGLTARVGWRARRRGAGCWAGRRGSAGGRDGAGPAAGRDGAGPAGGRDGAGLAAGRTAQVRLAGATARVRLLDEAARAGRTGHTRLPRRSGRGAGSPFSGAPAALETAVALRRRANSAPGARFGHAKELLAPGRTVAGTARGEEPAPRRFSGRRARAASLCPCPWCYLCSPPRVAGVRGSPSPPRTGRRQAA</sequence>
<organism evidence="2 3">
    <name type="scientific">Actinoplanes teichomyceticus</name>
    <dbReference type="NCBI Taxonomy" id="1867"/>
    <lineage>
        <taxon>Bacteria</taxon>
        <taxon>Bacillati</taxon>
        <taxon>Actinomycetota</taxon>
        <taxon>Actinomycetes</taxon>
        <taxon>Micromonosporales</taxon>
        <taxon>Micromonosporaceae</taxon>
        <taxon>Actinoplanes</taxon>
    </lineage>
</organism>
<evidence type="ECO:0000313" key="3">
    <source>
        <dbReference type="Proteomes" id="UP000320239"/>
    </source>
</evidence>
<gene>
    <name evidence="2" type="ORF">FHX34_10350</name>
</gene>
<reference evidence="2 3" key="1">
    <citation type="submission" date="2019-06" db="EMBL/GenBank/DDBJ databases">
        <title>Sequencing the genomes of 1000 actinobacteria strains.</title>
        <authorList>
            <person name="Klenk H.-P."/>
        </authorList>
    </citation>
    <scope>NUCLEOTIDE SEQUENCE [LARGE SCALE GENOMIC DNA]</scope>
    <source>
        <strain evidence="2 3">DSM 43866</strain>
    </source>
</reference>
<evidence type="ECO:0000256" key="1">
    <source>
        <dbReference type="SAM" id="MobiDB-lite"/>
    </source>
</evidence>
<dbReference type="Proteomes" id="UP000320239">
    <property type="component" value="Unassembled WGS sequence"/>
</dbReference>
<feature type="compositionally biased region" description="Basic residues" evidence="1">
    <location>
        <begin position="177"/>
        <end position="188"/>
    </location>
</feature>
<proteinExistence type="predicted"/>
<keyword evidence="3" id="KW-1185">Reference proteome</keyword>